<evidence type="ECO:0000313" key="4">
    <source>
        <dbReference type="Proteomes" id="UP000824202"/>
    </source>
</evidence>
<feature type="signal peptide" evidence="1">
    <location>
        <begin position="1"/>
        <end position="18"/>
    </location>
</feature>
<feature type="chain" id="PRO_5039138756" evidence="1">
    <location>
        <begin position="19"/>
        <end position="174"/>
    </location>
</feature>
<name>A0A9D2ABE1_9BACT</name>
<dbReference type="InterPro" id="IPR009739">
    <property type="entry name" value="LprI-like_N"/>
</dbReference>
<evidence type="ECO:0000313" key="3">
    <source>
        <dbReference type="EMBL" id="HIX02710.1"/>
    </source>
</evidence>
<dbReference type="Pfam" id="PF07007">
    <property type="entry name" value="LprI"/>
    <property type="match status" value="1"/>
</dbReference>
<reference evidence="3" key="1">
    <citation type="journal article" date="2021" name="PeerJ">
        <title>Extensive microbial diversity within the chicken gut microbiome revealed by metagenomics and culture.</title>
        <authorList>
            <person name="Gilroy R."/>
            <person name="Ravi A."/>
            <person name="Getino M."/>
            <person name="Pursley I."/>
            <person name="Horton D.L."/>
            <person name="Alikhan N.F."/>
            <person name="Baker D."/>
            <person name="Gharbi K."/>
            <person name="Hall N."/>
            <person name="Watson M."/>
            <person name="Adriaenssens E.M."/>
            <person name="Foster-Nyarko E."/>
            <person name="Jarju S."/>
            <person name="Secka A."/>
            <person name="Antonio M."/>
            <person name="Oren A."/>
            <person name="Chaudhuri R.R."/>
            <person name="La Ragione R."/>
            <person name="Hildebrand F."/>
            <person name="Pallen M.J."/>
        </authorList>
    </citation>
    <scope>NUCLEOTIDE SEQUENCE</scope>
    <source>
        <strain evidence="3">23274</strain>
    </source>
</reference>
<dbReference type="Proteomes" id="UP000824202">
    <property type="component" value="Unassembled WGS sequence"/>
</dbReference>
<accession>A0A9D2ABE1</accession>
<protein>
    <submittedName>
        <fullName evidence="3">DUF1311 domain-containing protein</fullName>
    </submittedName>
</protein>
<evidence type="ECO:0000256" key="1">
    <source>
        <dbReference type="SAM" id="SignalP"/>
    </source>
</evidence>
<reference evidence="3" key="2">
    <citation type="submission" date="2021-04" db="EMBL/GenBank/DDBJ databases">
        <authorList>
            <person name="Gilroy R."/>
        </authorList>
    </citation>
    <scope>NUCLEOTIDE SEQUENCE</scope>
    <source>
        <strain evidence="3">23274</strain>
    </source>
</reference>
<dbReference type="EMBL" id="DXFT01000021">
    <property type="protein sequence ID" value="HIX02710.1"/>
    <property type="molecule type" value="Genomic_DNA"/>
</dbReference>
<dbReference type="Gene3D" id="1.20.1270.180">
    <property type="match status" value="1"/>
</dbReference>
<gene>
    <name evidence="3" type="ORF">H9863_01150</name>
</gene>
<keyword evidence="1" id="KW-0732">Signal</keyword>
<feature type="domain" description="Lysozyme inhibitor LprI-like N-terminal" evidence="2">
    <location>
        <begin position="76"/>
        <end position="166"/>
    </location>
</feature>
<dbReference type="AlphaFoldDB" id="A0A9D2ABE1"/>
<organism evidence="3 4">
    <name type="scientific">Candidatus Odoribacter faecigallinarum</name>
    <dbReference type="NCBI Taxonomy" id="2838706"/>
    <lineage>
        <taxon>Bacteria</taxon>
        <taxon>Pseudomonadati</taxon>
        <taxon>Bacteroidota</taxon>
        <taxon>Bacteroidia</taxon>
        <taxon>Bacteroidales</taxon>
        <taxon>Odoribacteraceae</taxon>
        <taxon>Odoribacter</taxon>
    </lineage>
</organism>
<proteinExistence type="predicted"/>
<evidence type="ECO:0000259" key="2">
    <source>
        <dbReference type="Pfam" id="PF07007"/>
    </source>
</evidence>
<sequence>MKVIFLFIAFLACYPLHAQEDERWVQAIARAEQDTERYIRERIEAGWWYKGEDTLHVMLVRDTMRIEQAVRYFSEQVKTTADMRSMNHFLLDEYDKLLNKYYNRLRGKLSPAQREALLKAQREWLKFRDVEGDFIYKLIIDNYGTMGPVLIGSDCVELLKNRVFQLYSYLQYMD</sequence>
<comment type="caution">
    <text evidence="3">The sequence shown here is derived from an EMBL/GenBank/DDBJ whole genome shotgun (WGS) entry which is preliminary data.</text>
</comment>